<dbReference type="InterPro" id="IPR004821">
    <property type="entry name" value="Cyt_trans-like"/>
</dbReference>
<keyword evidence="3" id="KW-1185">Reference proteome</keyword>
<dbReference type="eggNOG" id="ENOG502RSYZ">
    <property type="taxonomic scope" value="Eukaryota"/>
</dbReference>
<dbReference type="AlphaFoldDB" id="J7M8M1"/>
<dbReference type="OrthoDB" id="330671at2759"/>
<evidence type="ECO:0000259" key="1">
    <source>
        <dbReference type="Pfam" id="PF01467"/>
    </source>
</evidence>
<dbReference type="InterPro" id="IPR014729">
    <property type="entry name" value="Rossmann-like_a/b/a_fold"/>
</dbReference>
<dbReference type="RefSeq" id="XP_009692719.1">
    <property type="nucleotide sequence ID" value="XM_009694424.1"/>
</dbReference>
<reference evidence="2 3" key="1">
    <citation type="journal article" date="2012" name="MBio">
        <title>Comparative genome analysis of three eukaryotic parasites with differing abilities to transform leukocytes reveals key mediators of Theileria-induced leukocyte transformation.</title>
        <authorList>
            <person name="Hayashida K."/>
            <person name="Hara Y."/>
            <person name="Abe T."/>
            <person name="Yamasaki C."/>
            <person name="Toyoda A."/>
            <person name="Kosuge T."/>
            <person name="Suzuki Y."/>
            <person name="Sato Y."/>
            <person name="Kawashima S."/>
            <person name="Katayama T."/>
            <person name="Wakaguri H."/>
            <person name="Inoue N."/>
            <person name="Homma K."/>
            <person name="Tada-Umezaki M."/>
            <person name="Yagi Y."/>
            <person name="Fujii Y."/>
            <person name="Habara T."/>
            <person name="Kanehisa M."/>
            <person name="Watanabe H."/>
            <person name="Ito K."/>
            <person name="Gojobori T."/>
            <person name="Sugawara H."/>
            <person name="Imanishi T."/>
            <person name="Weir W."/>
            <person name="Gardner M."/>
            <person name="Pain A."/>
            <person name="Shiels B."/>
            <person name="Hattori M."/>
            <person name="Nene V."/>
            <person name="Sugimoto C."/>
        </authorList>
    </citation>
    <scope>NUCLEOTIDE SEQUENCE [LARGE SCALE GENOMIC DNA]</scope>
    <source>
        <strain evidence="2 3">Shintoku</strain>
    </source>
</reference>
<feature type="domain" description="Cytidyltransferase-like" evidence="1">
    <location>
        <begin position="252"/>
        <end position="312"/>
    </location>
</feature>
<sequence length="481" mass="53303">MNVVLFDPDLNLLLASAWSSGQGSGSFCGQNRPNSFRNTRGHTTNCNSYAHNTPEDGNSSSYTANSTKDCTHVSPDDNLKCTIESNLNDISNLICRLICKISPLGVPKLNVYLLVEREFDLLSTILLNYIKSLYSLVVINSIYHGFNHELEILLKLDLTILPICNFNSFKEVKIVDIDDLDRTEANTTTGHKFIYCSNRFICNDFYGSNSNNSSTGLKISGTHGLTDTKQVLGATGNGQDLVLYLRRFDNIMFCGTFDYLHYGHKLLLLSAFLSCSKNLFIGVVASDNLIMKKADFEKIQPLETRKKMVKSYLSELQLLYSSSVNFGNSVVEADSEHGSSSSSSTYDYVSVDFNLINTNSSSTEYHSIYSSPNYFDLKGGTGYSVHTVSSTANVRVDEIPAGNGVTINLFDLFDVVGPSNKLTEKFGLVVTPELIKNGQYVNEERMRLNLVPWDLIVVGLVCYLKGDKLIKLSSSSIRSVI</sequence>
<dbReference type="Proteomes" id="UP000003786">
    <property type="component" value="Chromosome 4"/>
</dbReference>
<dbReference type="GeneID" id="20716827"/>
<proteinExistence type="predicted"/>
<dbReference type="VEuPathDB" id="PiroplasmaDB:TOT_040000785"/>
<protein>
    <recommendedName>
        <fullName evidence="1">Cytidyltransferase-like domain-containing protein</fullName>
    </recommendedName>
</protein>
<dbReference type="Pfam" id="PF01467">
    <property type="entry name" value="CTP_transf_like"/>
    <property type="match status" value="1"/>
</dbReference>
<gene>
    <name evidence="2" type="ORF">TOT_040000785</name>
</gene>
<dbReference type="SUPFAM" id="SSF52374">
    <property type="entry name" value="Nucleotidylyl transferase"/>
    <property type="match status" value="1"/>
</dbReference>
<dbReference type="KEGG" id="tot:TOT_040000785"/>
<dbReference type="EMBL" id="AP011949">
    <property type="protein sequence ID" value="BAM42418.1"/>
    <property type="molecule type" value="Genomic_DNA"/>
</dbReference>
<evidence type="ECO:0000313" key="3">
    <source>
        <dbReference type="Proteomes" id="UP000003786"/>
    </source>
</evidence>
<name>J7M8M1_THEOR</name>
<accession>J7M8M1</accession>
<organism evidence="2 3">
    <name type="scientific">Theileria orientalis strain Shintoku</name>
    <dbReference type="NCBI Taxonomy" id="869250"/>
    <lineage>
        <taxon>Eukaryota</taxon>
        <taxon>Sar</taxon>
        <taxon>Alveolata</taxon>
        <taxon>Apicomplexa</taxon>
        <taxon>Aconoidasida</taxon>
        <taxon>Piroplasmida</taxon>
        <taxon>Theileriidae</taxon>
        <taxon>Theileria</taxon>
    </lineage>
</organism>
<dbReference type="GO" id="GO:0003824">
    <property type="term" value="F:catalytic activity"/>
    <property type="evidence" value="ECO:0007669"/>
    <property type="project" value="InterPro"/>
</dbReference>
<evidence type="ECO:0000313" key="2">
    <source>
        <dbReference type="EMBL" id="BAM42418.1"/>
    </source>
</evidence>
<dbReference type="Gene3D" id="3.40.50.620">
    <property type="entry name" value="HUPs"/>
    <property type="match status" value="1"/>
</dbReference>
<dbReference type="STRING" id="869250.J7M8M1"/>